<keyword evidence="6" id="KW-1185">Reference proteome</keyword>
<gene>
    <name evidence="2" type="ORF">GPM918_LOCUS3853</name>
    <name evidence="3" type="ORF">OVA965_LOCUS5211</name>
    <name evidence="4" type="ORF">SRO942_LOCUS3853</name>
    <name evidence="5" type="ORF">TMI583_LOCUS5206</name>
</gene>
<dbReference type="Proteomes" id="UP000681722">
    <property type="component" value="Unassembled WGS sequence"/>
</dbReference>
<evidence type="ECO:0000313" key="4">
    <source>
        <dbReference type="EMBL" id="CAF3593015.1"/>
    </source>
</evidence>
<organism evidence="2 6">
    <name type="scientific">Didymodactylos carnosus</name>
    <dbReference type="NCBI Taxonomy" id="1234261"/>
    <lineage>
        <taxon>Eukaryota</taxon>
        <taxon>Metazoa</taxon>
        <taxon>Spiralia</taxon>
        <taxon>Gnathifera</taxon>
        <taxon>Rotifera</taxon>
        <taxon>Eurotatoria</taxon>
        <taxon>Bdelloidea</taxon>
        <taxon>Philodinida</taxon>
        <taxon>Philodinidae</taxon>
        <taxon>Didymodactylos</taxon>
    </lineage>
</organism>
<evidence type="ECO:0000313" key="2">
    <source>
        <dbReference type="EMBL" id="CAF0807485.1"/>
    </source>
</evidence>
<evidence type="ECO:0000313" key="6">
    <source>
        <dbReference type="Proteomes" id="UP000663829"/>
    </source>
</evidence>
<name>A0A813TDD8_9BILA</name>
<comment type="caution">
    <text evidence="2">The sequence shown here is derived from an EMBL/GenBank/DDBJ whole genome shotgun (WGS) entry which is preliminary data.</text>
</comment>
<accession>A0A813TDD8</accession>
<dbReference type="Proteomes" id="UP000663829">
    <property type="component" value="Unassembled WGS sequence"/>
</dbReference>
<evidence type="ECO:0000313" key="3">
    <source>
        <dbReference type="EMBL" id="CAF0812276.1"/>
    </source>
</evidence>
<dbReference type="EMBL" id="CAJOBA010001443">
    <property type="protein sequence ID" value="CAF3596130.1"/>
    <property type="molecule type" value="Genomic_DNA"/>
</dbReference>
<reference evidence="2" key="1">
    <citation type="submission" date="2021-02" db="EMBL/GenBank/DDBJ databases">
        <authorList>
            <person name="Nowell W R."/>
        </authorList>
    </citation>
    <scope>NUCLEOTIDE SEQUENCE</scope>
</reference>
<dbReference type="EMBL" id="CAJNOQ010000493">
    <property type="protein sequence ID" value="CAF0807485.1"/>
    <property type="molecule type" value="Genomic_DNA"/>
</dbReference>
<feature type="region of interest" description="Disordered" evidence="1">
    <location>
        <begin position="1"/>
        <end position="61"/>
    </location>
</feature>
<dbReference type="EMBL" id="CAJOBC010000493">
    <property type="protein sequence ID" value="CAF3593015.1"/>
    <property type="molecule type" value="Genomic_DNA"/>
</dbReference>
<sequence>MASHPVDEEENSRTQSPTYTLSNDTLTLSDDVTAATITPPDHHDQIAGDTYPISDNESNDSVDITEYKQQSDDGENLLHRES</sequence>
<evidence type="ECO:0000313" key="5">
    <source>
        <dbReference type="EMBL" id="CAF3596130.1"/>
    </source>
</evidence>
<feature type="compositionally biased region" description="Polar residues" evidence="1">
    <location>
        <begin position="13"/>
        <end position="30"/>
    </location>
</feature>
<protein>
    <submittedName>
        <fullName evidence="2">Uncharacterized protein</fullName>
    </submittedName>
</protein>
<dbReference type="EMBL" id="CAJNOK010001444">
    <property type="protein sequence ID" value="CAF0812276.1"/>
    <property type="molecule type" value="Genomic_DNA"/>
</dbReference>
<evidence type="ECO:0000256" key="1">
    <source>
        <dbReference type="SAM" id="MobiDB-lite"/>
    </source>
</evidence>
<dbReference type="Proteomes" id="UP000682733">
    <property type="component" value="Unassembled WGS sequence"/>
</dbReference>
<proteinExistence type="predicted"/>
<dbReference type="AlphaFoldDB" id="A0A813TDD8"/>
<dbReference type="Proteomes" id="UP000677228">
    <property type="component" value="Unassembled WGS sequence"/>
</dbReference>